<protein>
    <submittedName>
        <fullName evidence="1">Uncharacterized protein</fullName>
    </submittedName>
</protein>
<reference evidence="2" key="1">
    <citation type="journal article" date="2023" name="Front. Plant Sci.">
        <title>Chromosomal-level genome assembly of Melastoma candidum provides insights into trichome evolution.</title>
        <authorList>
            <person name="Zhong Y."/>
            <person name="Wu W."/>
            <person name="Sun C."/>
            <person name="Zou P."/>
            <person name="Liu Y."/>
            <person name="Dai S."/>
            <person name="Zhou R."/>
        </authorList>
    </citation>
    <scope>NUCLEOTIDE SEQUENCE [LARGE SCALE GENOMIC DNA]</scope>
</reference>
<name>A0ACB9MST6_9MYRT</name>
<comment type="caution">
    <text evidence="1">The sequence shown here is derived from an EMBL/GenBank/DDBJ whole genome shotgun (WGS) entry which is preliminary data.</text>
</comment>
<evidence type="ECO:0000313" key="1">
    <source>
        <dbReference type="EMBL" id="KAI4326514.1"/>
    </source>
</evidence>
<organism evidence="1 2">
    <name type="scientific">Melastoma candidum</name>
    <dbReference type="NCBI Taxonomy" id="119954"/>
    <lineage>
        <taxon>Eukaryota</taxon>
        <taxon>Viridiplantae</taxon>
        <taxon>Streptophyta</taxon>
        <taxon>Embryophyta</taxon>
        <taxon>Tracheophyta</taxon>
        <taxon>Spermatophyta</taxon>
        <taxon>Magnoliopsida</taxon>
        <taxon>eudicotyledons</taxon>
        <taxon>Gunneridae</taxon>
        <taxon>Pentapetalae</taxon>
        <taxon>rosids</taxon>
        <taxon>malvids</taxon>
        <taxon>Myrtales</taxon>
        <taxon>Melastomataceae</taxon>
        <taxon>Melastomatoideae</taxon>
        <taxon>Melastomateae</taxon>
        <taxon>Melastoma</taxon>
    </lineage>
</organism>
<evidence type="ECO:0000313" key="2">
    <source>
        <dbReference type="Proteomes" id="UP001057402"/>
    </source>
</evidence>
<gene>
    <name evidence="1" type="ORF">MLD38_031821</name>
</gene>
<proteinExistence type="predicted"/>
<sequence length="227" mass="24913">MSRPDALLDAAENEPSAMTFLLTLAFLFSVEHGQSTHYSGISSTGLKGVAIADVPLCTCLCHRADYGLIAKSSHFLRLYPFREDVFFKHLSLPSRSILWEFPLPSESYFSLTLSLRRGNASSYISKNSPFHYFGFASKSSLFTIFFTLFAIIGLSVIASSTVPPACSSYSFDCYIDNQHPSHANLSFSSPGDSSSSPLSRTFCHFLYILQPATIKGVGVVISILLSF</sequence>
<dbReference type="EMBL" id="CM042888">
    <property type="protein sequence ID" value="KAI4326514.1"/>
    <property type="molecule type" value="Genomic_DNA"/>
</dbReference>
<dbReference type="Proteomes" id="UP001057402">
    <property type="component" value="Chromosome 9"/>
</dbReference>
<keyword evidence="2" id="KW-1185">Reference proteome</keyword>
<accession>A0ACB9MST6</accession>